<evidence type="ECO:0000256" key="2">
    <source>
        <dbReference type="ARBA" id="ARBA00023125"/>
    </source>
</evidence>
<keyword evidence="1" id="KW-0805">Transcription regulation</keyword>
<keyword evidence="2" id="KW-0238">DNA-binding</keyword>
<dbReference type="InterPro" id="IPR011991">
    <property type="entry name" value="ArsR-like_HTH"/>
</dbReference>
<evidence type="ECO:0000256" key="1">
    <source>
        <dbReference type="ARBA" id="ARBA00023015"/>
    </source>
</evidence>
<dbReference type="InterPro" id="IPR051011">
    <property type="entry name" value="Metal_resp_trans_reg"/>
</dbReference>
<evidence type="ECO:0000256" key="3">
    <source>
        <dbReference type="ARBA" id="ARBA00023163"/>
    </source>
</evidence>
<sequence length="325" mass="36210">MIRILFTDQDLARFRIATEPNPMWEILLSLHLLQTRTRGPAFRYWRDQVRHRLARPMRPLFELAPAYGYSPDFLTPAFGNGGLDAGLDALLSTPRTRLRADLRQFAGYQTVTNWTRELAEGRATSLRQLGDATRLYHRVAIAPYWTRIRAGIDAARATQARILVETGFEGLMASLHPDIRWRPPVLELHGFTVDRDVHLEGRGLQLLPSYFCWQQPTLLRDPELPPVLVCPIDRGVTRLGAEGPDRPARGPLVALLGRTRAAVLEAVDAGCTTTELARRVGVSPATASQHATVLREAGLITTRRLGGSVLHSLHPLGAEILAEHN</sequence>
<gene>
    <name evidence="5" type="ORF">ACFQ4H_13055</name>
</gene>
<evidence type="ECO:0000259" key="4">
    <source>
        <dbReference type="SMART" id="SM00418"/>
    </source>
</evidence>
<dbReference type="InterPro" id="IPR036388">
    <property type="entry name" value="WH-like_DNA-bd_sf"/>
</dbReference>
<protein>
    <submittedName>
        <fullName evidence="5">ArsR/SmtB family transcription factor</fullName>
    </submittedName>
</protein>
<name>A0ABW3YC31_9ACTN</name>
<dbReference type="PANTHER" id="PTHR43132:SF8">
    <property type="entry name" value="HTH-TYPE TRANSCRIPTIONAL REGULATOR KMTR"/>
    <property type="match status" value="1"/>
</dbReference>
<dbReference type="EMBL" id="JBHTMP010000016">
    <property type="protein sequence ID" value="MFD1322023.1"/>
    <property type="molecule type" value="Genomic_DNA"/>
</dbReference>
<dbReference type="SMART" id="SM00418">
    <property type="entry name" value="HTH_ARSR"/>
    <property type="match status" value="1"/>
</dbReference>
<reference evidence="6" key="1">
    <citation type="journal article" date="2019" name="Int. J. Syst. Evol. Microbiol.">
        <title>The Global Catalogue of Microorganisms (GCM) 10K type strain sequencing project: providing services to taxonomists for standard genome sequencing and annotation.</title>
        <authorList>
            <consortium name="The Broad Institute Genomics Platform"/>
            <consortium name="The Broad Institute Genome Sequencing Center for Infectious Disease"/>
            <person name="Wu L."/>
            <person name="Ma J."/>
        </authorList>
    </citation>
    <scope>NUCLEOTIDE SEQUENCE [LARGE SCALE GENOMIC DNA]</scope>
    <source>
        <strain evidence="6">JCM 31037</strain>
    </source>
</reference>
<evidence type="ECO:0000313" key="5">
    <source>
        <dbReference type="EMBL" id="MFD1322023.1"/>
    </source>
</evidence>
<evidence type="ECO:0000313" key="6">
    <source>
        <dbReference type="Proteomes" id="UP001597260"/>
    </source>
</evidence>
<proteinExistence type="predicted"/>
<dbReference type="PANTHER" id="PTHR43132">
    <property type="entry name" value="ARSENICAL RESISTANCE OPERON REPRESSOR ARSR-RELATED"/>
    <property type="match status" value="1"/>
</dbReference>
<dbReference type="CDD" id="cd00090">
    <property type="entry name" value="HTH_ARSR"/>
    <property type="match status" value="1"/>
</dbReference>
<dbReference type="RefSeq" id="WP_377570501.1">
    <property type="nucleotide sequence ID" value="NZ_JBHTMP010000016.1"/>
</dbReference>
<feature type="domain" description="HTH arsR-type" evidence="4">
    <location>
        <begin position="254"/>
        <end position="324"/>
    </location>
</feature>
<keyword evidence="6" id="KW-1185">Reference proteome</keyword>
<dbReference type="Pfam" id="PF12840">
    <property type="entry name" value="HTH_20"/>
    <property type="match status" value="1"/>
</dbReference>
<organism evidence="5 6">
    <name type="scientific">Micromonospora sonneratiae</name>
    <dbReference type="NCBI Taxonomy" id="1184706"/>
    <lineage>
        <taxon>Bacteria</taxon>
        <taxon>Bacillati</taxon>
        <taxon>Actinomycetota</taxon>
        <taxon>Actinomycetes</taxon>
        <taxon>Micromonosporales</taxon>
        <taxon>Micromonosporaceae</taxon>
        <taxon>Micromonospora</taxon>
    </lineage>
</organism>
<dbReference type="InterPro" id="IPR036390">
    <property type="entry name" value="WH_DNA-bd_sf"/>
</dbReference>
<dbReference type="InterPro" id="IPR001845">
    <property type="entry name" value="HTH_ArsR_DNA-bd_dom"/>
</dbReference>
<dbReference type="SUPFAM" id="SSF46785">
    <property type="entry name" value="Winged helix' DNA-binding domain"/>
    <property type="match status" value="1"/>
</dbReference>
<comment type="caution">
    <text evidence="5">The sequence shown here is derived from an EMBL/GenBank/DDBJ whole genome shotgun (WGS) entry which is preliminary data.</text>
</comment>
<accession>A0ABW3YC31</accession>
<keyword evidence="3" id="KW-0804">Transcription</keyword>
<dbReference type="Proteomes" id="UP001597260">
    <property type="component" value="Unassembled WGS sequence"/>
</dbReference>
<dbReference type="Gene3D" id="1.10.10.10">
    <property type="entry name" value="Winged helix-like DNA-binding domain superfamily/Winged helix DNA-binding domain"/>
    <property type="match status" value="1"/>
</dbReference>